<keyword evidence="4 7" id="KW-0812">Transmembrane</keyword>
<name>A0A1V8QEB1_BIFLN</name>
<dbReference type="InterPro" id="IPR035906">
    <property type="entry name" value="MetI-like_sf"/>
</dbReference>
<dbReference type="KEGG" id="blx:GS08_08330"/>
<protein>
    <submittedName>
        <fullName evidence="9">Sugar ABC transporter permease</fullName>
    </submittedName>
</protein>
<dbReference type="InterPro" id="IPR000515">
    <property type="entry name" value="MetI-like"/>
</dbReference>
<evidence type="ECO:0000256" key="8">
    <source>
        <dbReference type="SAM" id="MobiDB-lite"/>
    </source>
</evidence>
<evidence type="ECO:0000256" key="6">
    <source>
        <dbReference type="ARBA" id="ARBA00023136"/>
    </source>
</evidence>
<feature type="region of interest" description="Disordered" evidence="8">
    <location>
        <begin position="328"/>
        <end position="350"/>
    </location>
</feature>
<evidence type="ECO:0000256" key="2">
    <source>
        <dbReference type="ARBA" id="ARBA00022448"/>
    </source>
</evidence>
<evidence type="ECO:0000256" key="3">
    <source>
        <dbReference type="ARBA" id="ARBA00022475"/>
    </source>
</evidence>
<feature type="transmembrane region" description="Helical" evidence="7">
    <location>
        <begin position="34"/>
        <end position="61"/>
    </location>
</feature>
<gene>
    <name evidence="9" type="ORF">GS08_08330</name>
</gene>
<proteinExistence type="inferred from homology"/>
<evidence type="ECO:0000256" key="7">
    <source>
        <dbReference type="RuleBase" id="RU363032"/>
    </source>
</evidence>
<evidence type="ECO:0000313" key="10">
    <source>
        <dbReference type="Proteomes" id="UP000028505"/>
    </source>
</evidence>
<evidence type="ECO:0000256" key="1">
    <source>
        <dbReference type="ARBA" id="ARBA00004651"/>
    </source>
</evidence>
<sequence length="350" mass="38778">MTSVSMSGSAKGRSSVSNKTKRTNNGKIQRNIEIFILSAPAIIIFCFFVILPIILGAYYGFYKWKGYGSPQKTGQFIGFQNYITALTDPNFQAAILHTFEVVIGSLVIQAPLAILFALLLNQKFKGRALIRTLIFVPYVVSEVIVGTGWSLLLQKTGAINEILANFGIEGPDWLADPKIAMWTLLLLISWKYIGFAVILMLAGMQSIPEELYEAARVDGAGFWQMQKSITLPLLAPTLRIWVFLSMIGSLQLFDLVYIVWGKFVSTTAGVSTMATYMVREGRDAGNYGYGSAVALIIFIISLVIALLYQRLVLNRDLDGALTEQKQAKKRAAKRDKESQRHAVVATNEVK</sequence>
<dbReference type="PROSITE" id="PS50928">
    <property type="entry name" value="ABC_TM1"/>
    <property type="match status" value="1"/>
</dbReference>
<dbReference type="eggNOG" id="COG1175">
    <property type="taxonomic scope" value="Bacteria"/>
</dbReference>
<reference evidence="9 10" key="2">
    <citation type="submission" date="2014-07" db="EMBL/GenBank/DDBJ databases">
        <title>Bifidobacterium longum genome.</title>
        <authorList>
            <person name="Yuan J."/>
            <person name="Wei X."/>
            <person name="Li H."/>
            <person name="Liu W."/>
            <person name="Wang X."/>
        </authorList>
    </citation>
    <scope>NUCLEOTIDE SEQUENCE [LARGE SCALE GENOMIC DNA]</scope>
    <source>
        <strain evidence="9 10">BXY01</strain>
    </source>
</reference>
<dbReference type="Gene3D" id="1.10.3720.10">
    <property type="entry name" value="MetI-like"/>
    <property type="match status" value="1"/>
</dbReference>
<dbReference type="SUPFAM" id="SSF161098">
    <property type="entry name" value="MetI-like"/>
    <property type="match status" value="1"/>
</dbReference>
<dbReference type="Pfam" id="PF00528">
    <property type="entry name" value="BPD_transp_1"/>
    <property type="match status" value="1"/>
</dbReference>
<dbReference type="AlphaFoldDB" id="A0A1V8QEB1"/>
<reference evidence="9 10" key="1">
    <citation type="submission" date="2014-06" db="EMBL/GenBank/DDBJ databases">
        <authorList>
            <person name="Zhao X."/>
        </authorList>
    </citation>
    <scope>NUCLEOTIDE SEQUENCE [LARGE SCALE GENOMIC DNA]</scope>
    <source>
        <strain evidence="9 10">BXY01</strain>
    </source>
</reference>
<comment type="subcellular location">
    <subcellularLocation>
        <location evidence="1 7">Cell membrane</location>
        <topology evidence="1 7">Multi-pass membrane protein</topology>
    </subcellularLocation>
</comment>
<dbReference type="InterPro" id="IPR051393">
    <property type="entry name" value="ABC_transporter_permease"/>
</dbReference>
<dbReference type="PANTHER" id="PTHR30193">
    <property type="entry name" value="ABC TRANSPORTER PERMEASE PROTEIN"/>
    <property type="match status" value="1"/>
</dbReference>
<feature type="transmembrane region" description="Helical" evidence="7">
    <location>
        <begin position="94"/>
        <end position="120"/>
    </location>
</feature>
<keyword evidence="2 7" id="KW-0813">Transport</keyword>
<organism evidence="9 10">
    <name type="scientific">Bifidobacterium longum</name>
    <dbReference type="NCBI Taxonomy" id="216816"/>
    <lineage>
        <taxon>Bacteria</taxon>
        <taxon>Bacillati</taxon>
        <taxon>Actinomycetota</taxon>
        <taxon>Actinomycetes</taxon>
        <taxon>Bifidobacteriales</taxon>
        <taxon>Bifidobacteriaceae</taxon>
        <taxon>Bifidobacterium</taxon>
    </lineage>
</organism>
<keyword evidence="6 7" id="KW-0472">Membrane</keyword>
<evidence type="ECO:0000256" key="4">
    <source>
        <dbReference type="ARBA" id="ARBA00022692"/>
    </source>
</evidence>
<dbReference type="EMBL" id="CP008885">
    <property type="protein sequence ID" value="AIF91108.1"/>
    <property type="molecule type" value="Genomic_DNA"/>
</dbReference>
<dbReference type="CDD" id="cd06261">
    <property type="entry name" value="TM_PBP2"/>
    <property type="match status" value="1"/>
</dbReference>
<comment type="similarity">
    <text evidence="7">Belongs to the binding-protein-dependent transport system permease family.</text>
</comment>
<evidence type="ECO:0000313" key="9">
    <source>
        <dbReference type="EMBL" id="AIF91108.1"/>
    </source>
</evidence>
<dbReference type="GO" id="GO:0055085">
    <property type="term" value="P:transmembrane transport"/>
    <property type="evidence" value="ECO:0007669"/>
    <property type="project" value="InterPro"/>
</dbReference>
<feature type="transmembrane region" description="Helical" evidence="7">
    <location>
        <begin position="132"/>
        <end position="152"/>
    </location>
</feature>
<feature type="transmembrane region" description="Helical" evidence="7">
    <location>
        <begin position="240"/>
        <end position="260"/>
    </location>
</feature>
<dbReference type="Proteomes" id="UP000028505">
    <property type="component" value="Chromosome"/>
</dbReference>
<feature type="transmembrane region" description="Helical" evidence="7">
    <location>
        <begin position="287"/>
        <end position="308"/>
    </location>
</feature>
<feature type="transmembrane region" description="Helical" evidence="7">
    <location>
        <begin position="179"/>
        <end position="202"/>
    </location>
</feature>
<feature type="compositionally biased region" description="Polar residues" evidence="8">
    <location>
        <begin position="1"/>
        <end position="18"/>
    </location>
</feature>
<evidence type="ECO:0000256" key="5">
    <source>
        <dbReference type="ARBA" id="ARBA00022989"/>
    </source>
</evidence>
<dbReference type="GO" id="GO:0005886">
    <property type="term" value="C:plasma membrane"/>
    <property type="evidence" value="ECO:0007669"/>
    <property type="project" value="UniProtKB-SubCell"/>
</dbReference>
<feature type="region of interest" description="Disordered" evidence="8">
    <location>
        <begin position="1"/>
        <end position="22"/>
    </location>
</feature>
<keyword evidence="3" id="KW-1003">Cell membrane</keyword>
<dbReference type="PANTHER" id="PTHR30193:SF37">
    <property type="entry name" value="INNER MEMBRANE ABC TRANSPORTER PERMEASE PROTEIN YCJO"/>
    <property type="match status" value="1"/>
</dbReference>
<keyword evidence="5 7" id="KW-1133">Transmembrane helix</keyword>
<accession>A0A1V8QEB1</accession>